<feature type="transmembrane region" description="Helical" evidence="2">
    <location>
        <begin position="248"/>
        <end position="268"/>
    </location>
</feature>
<keyword evidence="1" id="KW-1015">Disulfide bond</keyword>
<keyword evidence="2" id="KW-0812">Transmembrane</keyword>
<keyword evidence="2" id="KW-1133">Transmembrane helix</keyword>
<dbReference type="GO" id="GO:0043252">
    <property type="term" value="P:sodium-independent organic anion transport"/>
    <property type="evidence" value="ECO:0007669"/>
    <property type="project" value="TreeGrafter"/>
</dbReference>
<dbReference type="Proteomes" id="UP000027135">
    <property type="component" value="Unassembled WGS sequence"/>
</dbReference>
<sequence>MPDTCGLGPCFRPTWLRKYATPRAFLVVYGLLGTIQAMAYIYFVATLTTLEKRFKIPSKTTGIVMSGNEISQILLSLTLSYYGGRGNRPVWIAWGVAVSGLSCYILVLPHLVHGPGRDALALTEEYLDTHFYNMTPENRDDSLAVCSADSYDKICGDMASMMPLVLTFLSQFVLGIGSTLYYALGQPYLDDNVKKTETPMLLGCILAFRALGPALGFALGSGCLSVYIDPSVTPVITKKDPRWLGAWWLGWIILGTTMLMFSFIIALFPRHLQQTNPRKDLSITENPKNTTELLHEEQPLTKAMLTDFMPNDPVSIKKKEILHIQDATATKGEGFKIALKRLLKNQLLMANIMAGVFYILGASGYMTYTIKYLETQFQKSAAGANIIAGIVMLLTTFRLFVEVCQAKIKL</sequence>
<dbReference type="EMBL" id="KK852532">
    <property type="protein sequence ID" value="KDR21868.1"/>
    <property type="molecule type" value="Genomic_DNA"/>
</dbReference>
<organism evidence="3 4">
    <name type="scientific">Zootermopsis nevadensis</name>
    <name type="common">Dampwood termite</name>
    <dbReference type="NCBI Taxonomy" id="136037"/>
    <lineage>
        <taxon>Eukaryota</taxon>
        <taxon>Metazoa</taxon>
        <taxon>Ecdysozoa</taxon>
        <taxon>Arthropoda</taxon>
        <taxon>Hexapoda</taxon>
        <taxon>Insecta</taxon>
        <taxon>Pterygota</taxon>
        <taxon>Neoptera</taxon>
        <taxon>Polyneoptera</taxon>
        <taxon>Dictyoptera</taxon>
        <taxon>Blattodea</taxon>
        <taxon>Blattoidea</taxon>
        <taxon>Termitoidae</taxon>
        <taxon>Termopsidae</taxon>
        <taxon>Zootermopsis</taxon>
    </lineage>
</organism>
<gene>
    <name evidence="3" type="ORF">L798_03206</name>
</gene>
<feature type="transmembrane region" description="Helical" evidence="2">
    <location>
        <begin position="161"/>
        <end position="184"/>
    </location>
</feature>
<feature type="transmembrane region" description="Helical" evidence="2">
    <location>
        <begin position="347"/>
        <end position="368"/>
    </location>
</feature>
<evidence type="ECO:0000256" key="1">
    <source>
        <dbReference type="ARBA" id="ARBA00023157"/>
    </source>
</evidence>
<proteinExistence type="predicted"/>
<dbReference type="GO" id="GO:0016020">
    <property type="term" value="C:membrane"/>
    <property type="evidence" value="ECO:0007669"/>
    <property type="project" value="InterPro"/>
</dbReference>
<evidence type="ECO:0000256" key="2">
    <source>
        <dbReference type="SAM" id="Phobius"/>
    </source>
</evidence>
<keyword evidence="2" id="KW-0472">Membrane</keyword>
<feature type="transmembrane region" description="Helical" evidence="2">
    <location>
        <begin position="90"/>
        <end position="112"/>
    </location>
</feature>
<dbReference type="InterPro" id="IPR036259">
    <property type="entry name" value="MFS_trans_sf"/>
</dbReference>
<dbReference type="PANTHER" id="PTHR11388">
    <property type="entry name" value="ORGANIC ANION TRANSPORTER"/>
    <property type="match status" value="1"/>
</dbReference>
<keyword evidence="4" id="KW-1185">Reference proteome</keyword>
<dbReference type="InterPro" id="IPR004156">
    <property type="entry name" value="OATP"/>
</dbReference>
<dbReference type="GO" id="GO:0015347">
    <property type="term" value="F:sodium-independent organic anion transmembrane transporter activity"/>
    <property type="evidence" value="ECO:0007669"/>
    <property type="project" value="TreeGrafter"/>
</dbReference>
<dbReference type="SUPFAM" id="SSF103473">
    <property type="entry name" value="MFS general substrate transporter"/>
    <property type="match status" value="1"/>
</dbReference>
<dbReference type="AlphaFoldDB" id="A0A067RFP4"/>
<feature type="transmembrane region" description="Helical" evidence="2">
    <location>
        <begin position="24"/>
        <end position="43"/>
    </location>
</feature>
<name>A0A067RFP4_ZOONE</name>
<dbReference type="CDD" id="cd17336">
    <property type="entry name" value="MFS_SLCO_OATP"/>
    <property type="match status" value="1"/>
</dbReference>
<feature type="transmembrane region" description="Helical" evidence="2">
    <location>
        <begin position="205"/>
        <end position="228"/>
    </location>
</feature>
<evidence type="ECO:0000313" key="3">
    <source>
        <dbReference type="EMBL" id="KDR21868.1"/>
    </source>
</evidence>
<feature type="transmembrane region" description="Helical" evidence="2">
    <location>
        <begin position="380"/>
        <end position="401"/>
    </location>
</feature>
<evidence type="ECO:0000313" key="4">
    <source>
        <dbReference type="Proteomes" id="UP000027135"/>
    </source>
</evidence>
<dbReference type="Pfam" id="PF03137">
    <property type="entry name" value="OATP"/>
    <property type="match status" value="1"/>
</dbReference>
<dbReference type="eggNOG" id="KOG3626">
    <property type="taxonomic scope" value="Eukaryota"/>
</dbReference>
<dbReference type="InParanoid" id="A0A067RFP4"/>
<feature type="transmembrane region" description="Helical" evidence="2">
    <location>
        <begin position="63"/>
        <end position="83"/>
    </location>
</feature>
<dbReference type="OMA" id="LMANIMA"/>
<dbReference type="PANTHER" id="PTHR11388:SF131">
    <property type="entry name" value="SOLUTE CARRIER ORGANIC ANION TRANSPORTER FAMILY MEMBER"/>
    <property type="match status" value="1"/>
</dbReference>
<protein>
    <submittedName>
        <fullName evidence="3">Solute carrier organic anion transporter family member 3A1</fullName>
    </submittedName>
</protein>
<dbReference type="Gene3D" id="1.20.1250.20">
    <property type="entry name" value="MFS general substrate transporter like domains"/>
    <property type="match status" value="1"/>
</dbReference>
<reference evidence="3 4" key="1">
    <citation type="journal article" date="2014" name="Nat. Commun.">
        <title>Molecular traces of alternative social organization in a termite genome.</title>
        <authorList>
            <person name="Terrapon N."/>
            <person name="Li C."/>
            <person name="Robertson H.M."/>
            <person name="Ji L."/>
            <person name="Meng X."/>
            <person name="Booth W."/>
            <person name="Chen Z."/>
            <person name="Childers C.P."/>
            <person name="Glastad K.M."/>
            <person name="Gokhale K."/>
            <person name="Gowin J."/>
            <person name="Gronenberg W."/>
            <person name="Hermansen R.A."/>
            <person name="Hu H."/>
            <person name="Hunt B.G."/>
            <person name="Huylmans A.K."/>
            <person name="Khalil S.M."/>
            <person name="Mitchell R.D."/>
            <person name="Munoz-Torres M.C."/>
            <person name="Mustard J.A."/>
            <person name="Pan H."/>
            <person name="Reese J.T."/>
            <person name="Scharf M.E."/>
            <person name="Sun F."/>
            <person name="Vogel H."/>
            <person name="Xiao J."/>
            <person name="Yang W."/>
            <person name="Yang Z."/>
            <person name="Yang Z."/>
            <person name="Zhou J."/>
            <person name="Zhu J."/>
            <person name="Brent C.S."/>
            <person name="Elsik C.G."/>
            <person name="Goodisman M.A."/>
            <person name="Liberles D.A."/>
            <person name="Roe R.M."/>
            <person name="Vargo E.L."/>
            <person name="Vilcinskas A."/>
            <person name="Wang J."/>
            <person name="Bornberg-Bauer E."/>
            <person name="Korb J."/>
            <person name="Zhang G."/>
            <person name="Liebig J."/>
        </authorList>
    </citation>
    <scope>NUCLEOTIDE SEQUENCE [LARGE SCALE GENOMIC DNA]</scope>
    <source>
        <tissue evidence="3">Whole organism</tissue>
    </source>
</reference>
<accession>A0A067RFP4</accession>